<feature type="domain" description="DUF4301" evidence="1">
    <location>
        <begin position="5"/>
        <end position="516"/>
    </location>
</feature>
<gene>
    <name evidence="2" type="ORF">U6A24_19065</name>
</gene>
<dbReference type="SUPFAM" id="SSF53448">
    <property type="entry name" value="Nucleotide-diphospho-sugar transferases"/>
    <property type="match status" value="1"/>
</dbReference>
<evidence type="ECO:0000259" key="1">
    <source>
        <dbReference type="Pfam" id="PF14134"/>
    </source>
</evidence>
<evidence type="ECO:0000313" key="3">
    <source>
        <dbReference type="Proteomes" id="UP001327027"/>
    </source>
</evidence>
<dbReference type="Proteomes" id="UP001327027">
    <property type="component" value="Unassembled WGS sequence"/>
</dbReference>
<dbReference type="InterPro" id="IPR029044">
    <property type="entry name" value="Nucleotide-diphossugar_trans"/>
</dbReference>
<keyword evidence="3" id="KW-1185">Reference proteome</keyword>
<comment type="caution">
    <text evidence="2">The sequence shown here is derived from an EMBL/GenBank/DDBJ whole genome shotgun (WGS) entry which is preliminary data.</text>
</comment>
<name>A0ABU6A0J4_9FLAO</name>
<protein>
    <submittedName>
        <fullName evidence="2">DUF4301 family protein</fullName>
    </submittedName>
</protein>
<evidence type="ECO:0000313" key="2">
    <source>
        <dbReference type="EMBL" id="MEB3347585.1"/>
    </source>
</evidence>
<reference evidence="2 3" key="1">
    <citation type="journal article" date="2013" name="Int. J. Syst. Evol. Microbiol.">
        <title>Aquimarina gracilis sp. nov., isolated from the gut microflora of a mussel, Mytilus coruscus, and emended description of Aquimarina spongiae.</title>
        <authorList>
            <person name="Park S.C."/>
            <person name="Choe H.N."/>
            <person name="Baik K.S."/>
            <person name="Seong C.N."/>
        </authorList>
    </citation>
    <scope>NUCLEOTIDE SEQUENCE [LARGE SCALE GENOMIC DNA]</scope>
    <source>
        <strain evidence="2 3">PSC32</strain>
    </source>
</reference>
<proteinExistence type="predicted"/>
<organism evidence="2 3">
    <name type="scientific">Aquimarina gracilis</name>
    <dbReference type="NCBI Taxonomy" id="874422"/>
    <lineage>
        <taxon>Bacteria</taxon>
        <taxon>Pseudomonadati</taxon>
        <taxon>Bacteroidota</taxon>
        <taxon>Flavobacteriia</taxon>
        <taxon>Flavobacteriales</taxon>
        <taxon>Flavobacteriaceae</taxon>
        <taxon>Aquimarina</taxon>
    </lineage>
</organism>
<dbReference type="Pfam" id="PF14134">
    <property type="entry name" value="DUF4301"/>
    <property type="match status" value="1"/>
</dbReference>
<sequence length="521" mass="59673">MNITDKDIKLIKSKGLTVDKVLSQIEIFKNGIPFVALRSAATLDNGILKFTEHYQSELTKLYDARVSNLETIKFVPASGAATRMFKELFKFLDNYDFEKESLNSYTNHEKANAIRLFLIGLEKFPFYDTVMEKIKSAYPKFESLTEGRQLHIFVEMMLKEKGLNYGDFPKGLLPFHKYSSSTATSFEEHLYEAAGYNTNDKGESKLHFTISKDHLSGFKDEFERIKKKVEEKTNTRFSITYSFQKAETDTIAVTEDNEPFRTEDESLLFRPGGHGALIENLNDLDADIIYIKNIDNVVVRKYQDEVSGYKKVLAGKLLETQDEVFRILNALDQNNPTNAELKDIKKFLVQQLNVRLPLDFDKFSEKFKLEFLRESLNRPIRVCGMVINEGEPGGGPFWIKKENGRLVLQIIESPQINKRDNRQREILASSTHFNPVDLICGVRDYKGNKFNLLDYIDPDAGFITKKSMNGRVLKALELPGLWNGAMANWISVFVEVPLTTFNPVKTVNDLLKSAHQVKLFS</sequence>
<accession>A0ABU6A0J4</accession>
<dbReference type="RefSeq" id="WP_324181609.1">
    <property type="nucleotide sequence ID" value="NZ_BAABAW010000014.1"/>
</dbReference>
<dbReference type="InterPro" id="IPR025393">
    <property type="entry name" value="DUF4301"/>
</dbReference>
<dbReference type="EMBL" id="JAYKLX010000009">
    <property type="protein sequence ID" value="MEB3347585.1"/>
    <property type="molecule type" value="Genomic_DNA"/>
</dbReference>